<dbReference type="InterPro" id="IPR050109">
    <property type="entry name" value="HTH-type_TetR-like_transc_reg"/>
</dbReference>
<reference evidence="5 6" key="1">
    <citation type="submission" date="2019-03" db="EMBL/GenBank/DDBJ databases">
        <title>Deep-cultivation of Planctomycetes and their phenomic and genomic characterization uncovers novel biology.</title>
        <authorList>
            <person name="Wiegand S."/>
            <person name="Jogler M."/>
            <person name="Boedeker C."/>
            <person name="Pinto D."/>
            <person name="Vollmers J."/>
            <person name="Rivas-Marin E."/>
            <person name="Kohn T."/>
            <person name="Peeters S.H."/>
            <person name="Heuer A."/>
            <person name="Rast P."/>
            <person name="Oberbeckmann S."/>
            <person name="Bunk B."/>
            <person name="Jeske O."/>
            <person name="Meyerdierks A."/>
            <person name="Storesund J.E."/>
            <person name="Kallscheuer N."/>
            <person name="Luecker S."/>
            <person name="Lage O.M."/>
            <person name="Pohl T."/>
            <person name="Merkel B.J."/>
            <person name="Hornburger P."/>
            <person name="Mueller R.-W."/>
            <person name="Bruemmer F."/>
            <person name="Labrenz M."/>
            <person name="Spormann A.M."/>
            <person name="Op den Camp H."/>
            <person name="Overmann J."/>
            <person name="Amann R."/>
            <person name="Jetten M.S.M."/>
            <person name="Mascher T."/>
            <person name="Medema M.H."/>
            <person name="Devos D.P."/>
            <person name="Kaster A.-K."/>
            <person name="Ovreas L."/>
            <person name="Rohde M."/>
            <person name="Galperin M.Y."/>
            <person name="Jogler C."/>
        </authorList>
    </citation>
    <scope>NUCLEOTIDE SEQUENCE [LARGE SCALE GENOMIC DNA]</scope>
    <source>
        <strain evidence="5 6">V144</strain>
    </source>
</reference>
<evidence type="ECO:0000313" key="5">
    <source>
        <dbReference type="EMBL" id="QDT95899.1"/>
    </source>
</evidence>
<feature type="compositionally biased region" description="Basic and acidic residues" evidence="3">
    <location>
        <begin position="189"/>
        <end position="202"/>
    </location>
</feature>
<evidence type="ECO:0000313" key="6">
    <source>
        <dbReference type="Proteomes" id="UP000318704"/>
    </source>
</evidence>
<dbReference type="InterPro" id="IPR041479">
    <property type="entry name" value="TetR_CgmR_C"/>
</dbReference>
<feature type="region of interest" description="Disordered" evidence="3">
    <location>
        <begin position="189"/>
        <end position="219"/>
    </location>
</feature>
<keyword evidence="1 2" id="KW-0238">DNA-binding</keyword>
<sequence length="219" mass="24263">MSKASESRNKICEAAIAVAARDGFSSMSLDAVAAEAGVSKGGLLYHFGTKEELMHGTLQHFAEVGQHMLLGRIASDPNSEMRWARGIVSCMFPSDAELETTKQELDPSIIFKFMLSMLTLAADRSTSIGPLTEMGTELRDRLLEDESVGLEQMLIWLAIDGLLVWQLLGLIDPKDELFARVGNEFRSRVGLSPREDSKEQSTKSKKSTQRTKRRKEGLK</sequence>
<dbReference type="Proteomes" id="UP000318704">
    <property type="component" value="Chromosome"/>
</dbReference>
<dbReference type="PANTHER" id="PTHR30055">
    <property type="entry name" value="HTH-TYPE TRANSCRIPTIONAL REGULATOR RUTR"/>
    <property type="match status" value="1"/>
</dbReference>
<feature type="compositionally biased region" description="Basic residues" evidence="3">
    <location>
        <begin position="203"/>
        <end position="219"/>
    </location>
</feature>
<dbReference type="RefSeq" id="WP_144983123.1">
    <property type="nucleotide sequence ID" value="NZ_CP037920.1"/>
</dbReference>
<dbReference type="Pfam" id="PF00440">
    <property type="entry name" value="TetR_N"/>
    <property type="match status" value="1"/>
</dbReference>
<evidence type="ECO:0000256" key="3">
    <source>
        <dbReference type="SAM" id="MobiDB-lite"/>
    </source>
</evidence>
<feature type="domain" description="HTH tetR-type" evidence="4">
    <location>
        <begin position="5"/>
        <end position="65"/>
    </location>
</feature>
<gene>
    <name evidence="5" type="primary">srpR</name>
    <name evidence="5" type="ORF">V144x_13480</name>
</gene>
<evidence type="ECO:0000259" key="4">
    <source>
        <dbReference type="PROSITE" id="PS50977"/>
    </source>
</evidence>
<dbReference type="GO" id="GO:0000976">
    <property type="term" value="F:transcription cis-regulatory region binding"/>
    <property type="evidence" value="ECO:0007669"/>
    <property type="project" value="TreeGrafter"/>
</dbReference>
<dbReference type="EMBL" id="CP037920">
    <property type="protein sequence ID" value="QDT95899.1"/>
    <property type="molecule type" value="Genomic_DNA"/>
</dbReference>
<dbReference type="GO" id="GO:0003700">
    <property type="term" value="F:DNA-binding transcription factor activity"/>
    <property type="evidence" value="ECO:0007669"/>
    <property type="project" value="TreeGrafter"/>
</dbReference>
<accession>A0A517VSG8</accession>
<evidence type="ECO:0000256" key="1">
    <source>
        <dbReference type="ARBA" id="ARBA00023125"/>
    </source>
</evidence>
<protein>
    <submittedName>
        <fullName evidence="5">HTH-type transcriptional regulator SrpR</fullName>
    </submittedName>
</protein>
<dbReference type="KEGG" id="gaw:V144x_13480"/>
<dbReference type="InterPro" id="IPR001647">
    <property type="entry name" value="HTH_TetR"/>
</dbReference>
<dbReference type="InterPro" id="IPR009057">
    <property type="entry name" value="Homeodomain-like_sf"/>
</dbReference>
<evidence type="ECO:0000256" key="2">
    <source>
        <dbReference type="PROSITE-ProRule" id="PRU00335"/>
    </source>
</evidence>
<dbReference type="PRINTS" id="PR00455">
    <property type="entry name" value="HTHTETR"/>
</dbReference>
<feature type="DNA-binding region" description="H-T-H motif" evidence="2">
    <location>
        <begin position="28"/>
        <end position="47"/>
    </location>
</feature>
<name>A0A517VSG8_9PLAN</name>
<dbReference type="SUPFAM" id="SSF46689">
    <property type="entry name" value="Homeodomain-like"/>
    <property type="match status" value="1"/>
</dbReference>
<dbReference type="Pfam" id="PF17937">
    <property type="entry name" value="TetR_C_28"/>
    <property type="match status" value="1"/>
</dbReference>
<organism evidence="5 6">
    <name type="scientific">Gimesia aquarii</name>
    <dbReference type="NCBI Taxonomy" id="2527964"/>
    <lineage>
        <taxon>Bacteria</taxon>
        <taxon>Pseudomonadati</taxon>
        <taxon>Planctomycetota</taxon>
        <taxon>Planctomycetia</taxon>
        <taxon>Planctomycetales</taxon>
        <taxon>Planctomycetaceae</taxon>
        <taxon>Gimesia</taxon>
    </lineage>
</organism>
<proteinExistence type="predicted"/>
<dbReference type="Gene3D" id="1.10.357.10">
    <property type="entry name" value="Tetracycline Repressor, domain 2"/>
    <property type="match status" value="1"/>
</dbReference>
<dbReference type="PROSITE" id="PS50977">
    <property type="entry name" value="HTH_TETR_2"/>
    <property type="match status" value="1"/>
</dbReference>
<dbReference type="AlphaFoldDB" id="A0A517VSG8"/>
<dbReference type="PANTHER" id="PTHR30055:SF148">
    <property type="entry name" value="TETR-FAMILY TRANSCRIPTIONAL REGULATOR"/>
    <property type="match status" value="1"/>
</dbReference>